<accession>D1PXN7</accession>
<keyword evidence="8" id="KW-1185">Reference proteome</keyword>
<dbReference type="eggNOG" id="COG1595">
    <property type="taxonomic scope" value="Bacteria"/>
</dbReference>
<protein>
    <submittedName>
        <fullName evidence="7">Sigma-70 region 2</fullName>
    </submittedName>
</protein>
<sequence length="170" mass="19931">MLADPQQQHKAFALVVHQYSEQLYWKIRRMVLSHDDANDVLQNTFIKAWNKRSTFQNKSKFSTWLFRIAINESLDFLRRQKQAQQVSADDEAVSAKLLADEYFDGSRAEALLQQAIASLPDVQRMVFNLRYYDEMKYSEMSQLLDTSEGALKASYHLAVKKIKAYIERRE</sequence>
<dbReference type="InterPro" id="IPR007627">
    <property type="entry name" value="RNA_pol_sigma70_r2"/>
</dbReference>
<dbReference type="InterPro" id="IPR013325">
    <property type="entry name" value="RNA_pol_sigma_r2"/>
</dbReference>
<evidence type="ECO:0000256" key="1">
    <source>
        <dbReference type="ARBA" id="ARBA00010641"/>
    </source>
</evidence>
<dbReference type="RefSeq" id="WP_007173825.1">
    <property type="nucleotide sequence ID" value="NZ_GG704781.1"/>
</dbReference>
<evidence type="ECO:0000256" key="4">
    <source>
        <dbReference type="ARBA" id="ARBA00023163"/>
    </source>
</evidence>
<comment type="similarity">
    <text evidence="1">Belongs to the sigma-70 factor family. ECF subfamily.</text>
</comment>
<name>D1PXN7_9BACT</name>
<dbReference type="AlphaFoldDB" id="D1PXN7"/>
<dbReference type="InterPro" id="IPR013324">
    <property type="entry name" value="RNA_pol_sigma_r3/r4-like"/>
</dbReference>
<dbReference type="Pfam" id="PF08281">
    <property type="entry name" value="Sigma70_r4_2"/>
    <property type="match status" value="1"/>
</dbReference>
<gene>
    <name evidence="7" type="primary">rpoE</name>
    <name evidence="7" type="ORF">HMPREF0645_1722</name>
</gene>
<dbReference type="Gene3D" id="1.10.10.10">
    <property type="entry name" value="Winged helix-like DNA-binding domain superfamily/Winged helix DNA-binding domain"/>
    <property type="match status" value="1"/>
</dbReference>
<dbReference type="Pfam" id="PF04542">
    <property type="entry name" value="Sigma70_r2"/>
    <property type="match status" value="1"/>
</dbReference>
<dbReference type="InterPro" id="IPR036388">
    <property type="entry name" value="WH-like_DNA-bd_sf"/>
</dbReference>
<evidence type="ECO:0000256" key="3">
    <source>
        <dbReference type="ARBA" id="ARBA00023082"/>
    </source>
</evidence>
<dbReference type="InterPro" id="IPR014284">
    <property type="entry name" value="RNA_pol_sigma-70_dom"/>
</dbReference>
<keyword evidence="4" id="KW-0804">Transcription</keyword>
<dbReference type="OrthoDB" id="9780326at2"/>
<feature type="domain" description="RNA polymerase sigma-70 region 2" evidence="5">
    <location>
        <begin position="16"/>
        <end position="81"/>
    </location>
</feature>
<organism evidence="7 8">
    <name type="scientific">Hallella bergensis DSM 17361</name>
    <dbReference type="NCBI Taxonomy" id="585502"/>
    <lineage>
        <taxon>Bacteria</taxon>
        <taxon>Pseudomonadati</taxon>
        <taxon>Bacteroidota</taxon>
        <taxon>Bacteroidia</taxon>
        <taxon>Bacteroidales</taxon>
        <taxon>Prevotellaceae</taxon>
        <taxon>Hallella</taxon>
    </lineage>
</organism>
<evidence type="ECO:0000313" key="7">
    <source>
        <dbReference type="EMBL" id="EFA43861.1"/>
    </source>
</evidence>
<dbReference type="EMBL" id="ACKS01000071">
    <property type="protein sequence ID" value="EFA43861.1"/>
    <property type="molecule type" value="Genomic_DNA"/>
</dbReference>
<dbReference type="GO" id="GO:0016987">
    <property type="term" value="F:sigma factor activity"/>
    <property type="evidence" value="ECO:0007669"/>
    <property type="project" value="UniProtKB-KW"/>
</dbReference>
<evidence type="ECO:0000313" key="8">
    <source>
        <dbReference type="Proteomes" id="UP000003160"/>
    </source>
</evidence>
<dbReference type="Gene3D" id="1.10.1740.10">
    <property type="match status" value="1"/>
</dbReference>
<dbReference type="GO" id="GO:0003677">
    <property type="term" value="F:DNA binding"/>
    <property type="evidence" value="ECO:0007669"/>
    <property type="project" value="InterPro"/>
</dbReference>
<dbReference type="GO" id="GO:0006352">
    <property type="term" value="P:DNA-templated transcription initiation"/>
    <property type="evidence" value="ECO:0007669"/>
    <property type="project" value="InterPro"/>
</dbReference>
<dbReference type="NCBIfam" id="TIGR02937">
    <property type="entry name" value="sigma70-ECF"/>
    <property type="match status" value="1"/>
</dbReference>
<dbReference type="SUPFAM" id="SSF88659">
    <property type="entry name" value="Sigma3 and sigma4 domains of RNA polymerase sigma factors"/>
    <property type="match status" value="1"/>
</dbReference>
<dbReference type="PANTHER" id="PTHR43133:SF51">
    <property type="entry name" value="RNA POLYMERASE SIGMA FACTOR"/>
    <property type="match status" value="1"/>
</dbReference>
<evidence type="ECO:0000259" key="5">
    <source>
        <dbReference type="Pfam" id="PF04542"/>
    </source>
</evidence>
<dbReference type="SUPFAM" id="SSF88946">
    <property type="entry name" value="Sigma2 domain of RNA polymerase sigma factors"/>
    <property type="match status" value="1"/>
</dbReference>
<reference evidence="7 8" key="1">
    <citation type="submission" date="2009-10" db="EMBL/GenBank/DDBJ databases">
        <authorList>
            <person name="Qin X."/>
            <person name="Bachman B."/>
            <person name="Battles P."/>
            <person name="Bell A."/>
            <person name="Bess C."/>
            <person name="Bickham C."/>
            <person name="Chaboub L."/>
            <person name="Chen D."/>
            <person name="Coyle M."/>
            <person name="Deiros D.R."/>
            <person name="Dinh H."/>
            <person name="Forbes L."/>
            <person name="Fowler G."/>
            <person name="Francisco L."/>
            <person name="Fu Q."/>
            <person name="Gubbala S."/>
            <person name="Hale W."/>
            <person name="Han Y."/>
            <person name="Hemphill L."/>
            <person name="Highlander S.K."/>
            <person name="Hirani K."/>
            <person name="Hogues M."/>
            <person name="Jackson L."/>
            <person name="Jakkamsetti A."/>
            <person name="Javaid M."/>
            <person name="Jiang H."/>
            <person name="Korchina V."/>
            <person name="Kovar C."/>
            <person name="Lara F."/>
            <person name="Lee S."/>
            <person name="Mata R."/>
            <person name="Mathew T."/>
            <person name="Moen C."/>
            <person name="Morales K."/>
            <person name="Munidasa M."/>
            <person name="Nazareth L."/>
            <person name="Ngo R."/>
            <person name="Nguyen L."/>
            <person name="Okwuonu G."/>
            <person name="Ongeri F."/>
            <person name="Patil S."/>
            <person name="Petrosino J."/>
            <person name="Pham C."/>
            <person name="Pham P."/>
            <person name="Pu L.-L."/>
            <person name="Puazo M."/>
            <person name="Raj R."/>
            <person name="Reid J."/>
            <person name="Rouhana J."/>
            <person name="Saada N."/>
            <person name="Shang Y."/>
            <person name="Simmons D."/>
            <person name="Thornton R."/>
            <person name="Warren J."/>
            <person name="Weissenberger G."/>
            <person name="Zhang J."/>
            <person name="Zhang L."/>
            <person name="Zhou C."/>
            <person name="Zhu D."/>
            <person name="Muzny D."/>
            <person name="Worley K."/>
            <person name="Gibbs R."/>
        </authorList>
    </citation>
    <scope>NUCLEOTIDE SEQUENCE [LARGE SCALE GENOMIC DNA]</scope>
    <source>
        <strain evidence="7 8">DSM 17361</strain>
    </source>
</reference>
<dbReference type="HOGENOM" id="CLU_047691_3_0_10"/>
<dbReference type="InterPro" id="IPR013249">
    <property type="entry name" value="RNA_pol_sigma70_r4_t2"/>
</dbReference>
<keyword evidence="3" id="KW-0731">Sigma factor</keyword>
<evidence type="ECO:0000256" key="2">
    <source>
        <dbReference type="ARBA" id="ARBA00023015"/>
    </source>
</evidence>
<dbReference type="CDD" id="cd06171">
    <property type="entry name" value="Sigma70_r4"/>
    <property type="match status" value="1"/>
</dbReference>
<feature type="domain" description="RNA polymerase sigma factor 70 region 4 type 2" evidence="6">
    <location>
        <begin position="111"/>
        <end position="162"/>
    </location>
</feature>
<dbReference type="InterPro" id="IPR039425">
    <property type="entry name" value="RNA_pol_sigma-70-like"/>
</dbReference>
<dbReference type="Proteomes" id="UP000003160">
    <property type="component" value="Unassembled WGS sequence"/>
</dbReference>
<dbReference type="PANTHER" id="PTHR43133">
    <property type="entry name" value="RNA POLYMERASE ECF-TYPE SIGMA FACTO"/>
    <property type="match status" value="1"/>
</dbReference>
<comment type="caution">
    <text evidence="7">The sequence shown here is derived from an EMBL/GenBank/DDBJ whole genome shotgun (WGS) entry which is preliminary data.</text>
</comment>
<evidence type="ECO:0000259" key="6">
    <source>
        <dbReference type="Pfam" id="PF08281"/>
    </source>
</evidence>
<keyword evidence="2" id="KW-0805">Transcription regulation</keyword>
<proteinExistence type="inferred from homology"/>